<dbReference type="HOGENOM" id="CLU_1185202_0_0_1"/>
<feature type="region of interest" description="Disordered" evidence="4">
    <location>
        <begin position="151"/>
        <end position="234"/>
    </location>
</feature>
<evidence type="ECO:0000256" key="3">
    <source>
        <dbReference type="ARBA" id="ARBA00023004"/>
    </source>
</evidence>
<dbReference type="InterPro" id="IPR042098">
    <property type="entry name" value="TauD-like_sf"/>
</dbReference>
<protein>
    <submittedName>
        <fullName evidence="5">Taurine catabolism dioxygenase TauD/TfdA</fullName>
    </submittedName>
</protein>
<name>K2RHI8_MACPH</name>
<dbReference type="eggNOG" id="ENOG502SK0G">
    <property type="taxonomic scope" value="Eukaryota"/>
</dbReference>
<dbReference type="Gene3D" id="3.60.130.10">
    <property type="entry name" value="Clavaminate synthase-like"/>
    <property type="match status" value="1"/>
</dbReference>
<dbReference type="STRING" id="1126212.K2RHI8"/>
<dbReference type="PANTHER" id="PTHR43779">
    <property type="entry name" value="DIOXYGENASE RV0097-RELATED"/>
    <property type="match status" value="1"/>
</dbReference>
<evidence type="ECO:0000256" key="4">
    <source>
        <dbReference type="SAM" id="MobiDB-lite"/>
    </source>
</evidence>
<dbReference type="OrthoDB" id="93019at2759"/>
<dbReference type="Proteomes" id="UP000007129">
    <property type="component" value="Unassembled WGS sequence"/>
</dbReference>
<keyword evidence="3" id="KW-0408">Iron</keyword>
<organism evidence="5 6">
    <name type="scientific">Macrophomina phaseolina (strain MS6)</name>
    <name type="common">Charcoal rot fungus</name>
    <dbReference type="NCBI Taxonomy" id="1126212"/>
    <lineage>
        <taxon>Eukaryota</taxon>
        <taxon>Fungi</taxon>
        <taxon>Dikarya</taxon>
        <taxon>Ascomycota</taxon>
        <taxon>Pezizomycotina</taxon>
        <taxon>Dothideomycetes</taxon>
        <taxon>Dothideomycetes incertae sedis</taxon>
        <taxon>Botryosphaeriales</taxon>
        <taxon>Botryosphaeriaceae</taxon>
        <taxon>Macrophomina</taxon>
    </lineage>
</organism>
<proteinExistence type="predicted"/>
<evidence type="ECO:0000313" key="5">
    <source>
        <dbReference type="EMBL" id="EKG09549.1"/>
    </source>
</evidence>
<dbReference type="InterPro" id="IPR051178">
    <property type="entry name" value="TfdA_dioxygenase"/>
</dbReference>
<reference evidence="5 6" key="1">
    <citation type="journal article" date="2012" name="BMC Genomics">
        <title>Tools to kill: Genome of one of the most destructive plant pathogenic fungi Macrophomina phaseolina.</title>
        <authorList>
            <person name="Islam M.S."/>
            <person name="Haque M.S."/>
            <person name="Islam M.M."/>
            <person name="Emdad E.M."/>
            <person name="Halim A."/>
            <person name="Hossen Q.M.M."/>
            <person name="Hossain M.Z."/>
            <person name="Ahmed B."/>
            <person name="Rahim S."/>
            <person name="Rahman M.S."/>
            <person name="Alam M.M."/>
            <person name="Hou S."/>
            <person name="Wan X."/>
            <person name="Saito J.A."/>
            <person name="Alam M."/>
        </authorList>
    </citation>
    <scope>NUCLEOTIDE SEQUENCE [LARGE SCALE GENOMIC DNA]</scope>
    <source>
        <strain evidence="5 6">MS6</strain>
    </source>
</reference>
<keyword evidence="2" id="KW-0560">Oxidoreductase</keyword>
<accession>K2RHI8</accession>
<feature type="compositionally biased region" description="Basic and acidic residues" evidence="4">
    <location>
        <begin position="151"/>
        <end position="174"/>
    </location>
</feature>
<dbReference type="AlphaFoldDB" id="K2RHI8"/>
<gene>
    <name evidence="5" type="ORF">MPH_13399</name>
</gene>
<dbReference type="GO" id="GO:0051213">
    <property type="term" value="F:dioxygenase activity"/>
    <property type="evidence" value="ECO:0007669"/>
    <property type="project" value="UniProtKB-KW"/>
</dbReference>
<dbReference type="SUPFAM" id="SSF51197">
    <property type="entry name" value="Clavaminate synthase-like"/>
    <property type="match status" value="1"/>
</dbReference>
<evidence type="ECO:0000256" key="1">
    <source>
        <dbReference type="ARBA" id="ARBA00001954"/>
    </source>
</evidence>
<keyword evidence="5" id="KW-0223">Dioxygenase</keyword>
<comment type="caution">
    <text evidence="5">The sequence shown here is derived from an EMBL/GenBank/DDBJ whole genome shotgun (WGS) entry which is preliminary data.</text>
</comment>
<evidence type="ECO:0000313" key="6">
    <source>
        <dbReference type="Proteomes" id="UP000007129"/>
    </source>
</evidence>
<dbReference type="EMBL" id="AHHD01000612">
    <property type="protein sequence ID" value="EKG09549.1"/>
    <property type="molecule type" value="Genomic_DNA"/>
</dbReference>
<dbReference type="VEuPathDB" id="FungiDB:MPH_13399"/>
<comment type="cofactor">
    <cofactor evidence="1">
        <name>Fe(2+)</name>
        <dbReference type="ChEBI" id="CHEBI:29033"/>
    </cofactor>
</comment>
<dbReference type="PANTHER" id="PTHR43779:SF2">
    <property type="entry name" value="ALPHA-KETOGLUTARATE-DEPENDENT XANTHINE DIOXYGENASE XAN1"/>
    <property type="match status" value="1"/>
</dbReference>
<evidence type="ECO:0000256" key="2">
    <source>
        <dbReference type="ARBA" id="ARBA00023002"/>
    </source>
</evidence>
<dbReference type="InParanoid" id="K2RHI8"/>
<sequence length="234" mass="26685">MGKGYQGKDHWGVKELDIGEMYAFDYYATPLSEDDFEDGVSRFQAWHMDGPCYKCEPPMYTSFHLLKLPDSSREQCVEWADGSGLTMTTKPGRTAFWSSSQLYDLLSPDEKRMADHSWFEYMYYPFEWIKACRGNANGVGLAHEGRETPMDEMEKIPRRPEWQKKVGTSREPKKGGLLCARSEQTKRQHAEPAPAVSHGSGQPRHRREVLPGAGELRAQALPPRRPGRDANGYH</sequence>